<protein>
    <submittedName>
        <fullName evidence="2">Uncharacterized protein</fullName>
    </submittedName>
</protein>
<evidence type="ECO:0000313" key="3">
    <source>
        <dbReference type="Proteomes" id="UP000467700"/>
    </source>
</evidence>
<evidence type="ECO:0000313" key="2">
    <source>
        <dbReference type="EMBL" id="CAA7264044.1"/>
    </source>
</evidence>
<gene>
    <name evidence="2" type="ORF">AAE3_LOCUS6228</name>
</gene>
<dbReference type="AlphaFoldDB" id="A0A8S0W618"/>
<feature type="compositionally biased region" description="Low complexity" evidence="1">
    <location>
        <begin position="250"/>
        <end position="265"/>
    </location>
</feature>
<keyword evidence="3" id="KW-1185">Reference proteome</keyword>
<proteinExistence type="predicted"/>
<reference evidence="2 3" key="1">
    <citation type="submission" date="2020-01" db="EMBL/GenBank/DDBJ databases">
        <authorList>
            <person name="Gupta K D."/>
        </authorList>
    </citation>
    <scope>NUCLEOTIDE SEQUENCE [LARGE SCALE GENOMIC DNA]</scope>
</reference>
<dbReference type="Proteomes" id="UP000467700">
    <property type="component" value="Unassembled WGS sequence"/>
</dbReference>
<feature type="region of interest" description="Disordered" evidence="1">
    <location>
        <begin position="237"/>
        <end position="317"/>
    </location>
</feature>
<feature type="region of interest" description="Disordered" evidence="1">
    <location>
        <begin position="121"/>
        <end position="152"/>
    </location>
</feature>
<evidence type="ECO:0000256" key="1">
    <source>
        <dbReference type="SAM" id="MobiDB-lite"/>
    </source>
</evidence>
<name>A0A8S0W618_CYCAE</name>
<feature type="compositionally biased region" description="Low complexity" evidence="1">
    <location>
        <begin position="288"/>
        <end position="310"/>
    </location>
</feature>
<comment type="caution">
    <text evidence="2">The sequence shown here is derived from an EMBL/GenBank/DDBJ whole genome shotgun (WGS) entry which is preliminary data.</text>
</comment>
<accession>A0A8S0W618</accession>
<dbReference type="OrthoDB" id="2536866at2759"/>
<organism evidence="2 3">
    <name type="scientific">Cyclocybe aegerita</name>
    <name type="common">Black poplar mushroom</name>
    <name type="synonym">Agrocybe aegerita</name>
    <dbReference type="NCBI Taxonomy" id="1973307"/>
    <lineage>
        <taxon>Eukaryota</taxon>
        <taxon>Fungi</taxon>
        <taxon>Dikarya</taxon>
        <taxon>Basidiomycota</taxon>
        <taxon>Agaricomycotina</taxon>
        <taxon>Agaricomycetes</taxon>
        <taxon>Agaricomycetidae</taxon>
        <taxon>Agaricales</taxon>
        <taxon>Agaricineae</taxon>
        <taxon>Bolbitiaceae</taxon>
        <taxon>Cyclocybe</taxon>
    </lineage>
</organism>
<sequence>MILDEKTLMYPPPPPYSTPTSAQRKSFSSLPAHILLEIIADVFPTESDTAHLLRPGASPYDPRLYEPTNPEEQRKVLFWLSTSLRLVNRQLYAACMYILRSTYLQAYQSLIRPPYTSDPFPLSDPSSLASSNTNSHDPSSSPTPPAYASTTSFASVSSSATAHPNVNQSPFHNLPRETPILDRFIALKVRHDVLADESELHGDREDAFRDVFDVAQPRARLEDLVRVYGVREGVVSVPRETPGIGKGQGSADSSSASLPNSPTSQHSHHRHHSHQQQQPQAKKRTPISAFFSFKKSSPTPPVSSSSSSSTRTQRKQIDPLPFASLSVSFSPRKVGLVYNRTKTIAEITREGPRRETLEVLARRLVAELRVVLEED</sequence>
<dbReference type="EMBL" id="CACVBS010000042">
    <property type="protein sequence ID" value="CAA7264044.1"/>
    <property type="molecule type" value="Genomic_DNA"/>
</dbReference>